<evidence type="ECO:0000256" key="4">
    <source>
        <dbReference type="ARBA" id="ARBA00023163"/>
    </source>
</evidence>
<feature type="domain" description="Response regulatory" evidence="7">
    <location>
        <begin position="22"/>
        <end position="138"/>
    </location>
</feature>
<dbReference type="AlphaFoldDB" id="A0A0N0XTE6"/>
<dbReference type="PROSITE" id="PS50110">
    <property type="entry name" value="RESPONSE_REGULATORY"/>
    <property type="match status" value="1"/>
</dbReference>
<feature type="domain" description="HTH luxR-type" evidence="6">
    <location>
        <begin position="157"/>
        <end position="222"/>
    </location>
</feature>
<dbReference type="PROSITE" id="PS00622">
    <property type="entry name" value="HTH_LUXR_1"/>
    <property type="match status" value="1"/>
</dbReference>
<feature type="modified residue" description="4-aspartylphosphate" evidence="5">
    <location>
        <position position="73"/>
    </location>
</feature>
<dbReference type="PANTHER" id="PTHR43214">
    <property type="entry name" value="TWO-COMPONENT RESPONSE REGULATOR"/>
    <property type="match status" value="1"/>
</dbReference>
<keyword evidence="3" id="KW-0238">DNA-binding</keyword>
<dbReference type="SMART" id="SM00448">
    <property type="entry name" value="REC"/>
    <property type="match status" value="1"/>
</dbReference>
<sequence length="225" mass="23789">MTERTEHPVPESPVPERTGPVTVLLVDDHPVVRDGLRGMFAASPGFEVLGEAADGVEAVELAVRLDPDVVLMDLRMPGGGGVAAIAELVRRGIRGRVLVLTTYDTDADTLPAIEAGATGYLLKDTPRDELFTAVRAAAEGRTVLSPAVAGRLVSRVRSPRNEPLSAREREVLELVAKGTSNRGIAAVLFISEATVKTHLTHIYGKLGAKDRAAAVAVGYERGILG</sequence>
<dbReference type="SUPFAM" id="SSF52172">
    <property type="entry name" value="CheY-like"/>
    <property type="match status" value="1"/>
</dbReference>
<dbReference type="EMBL" id="LGKG01000169">
    <property type="protein sequence ID" value="KPC59955.1"/>
    <property type="molecule type" value="Genomic_DNA"/>
</dbReference>
<dbReference type="SUPFAM" id="SSF46894">
    <property type="entry name" value="C-terminal effector domain of the bipartite response regulators"/>
    <property type="match status" value="1"/>
</dbReference>
<dbReference type="PROSITE" id="PS50043">
    <property type="entry name" value="HTH_LUXR_2"/>
    <property type="match status" value="1"/>
</dbReference>
<keyword evidence="2" id="KW-0805">Transcription regulation</keyword>
<dbReference type="PANTHER" id="PTHR43214:SF24">
    <property type="entry name" value="TRANSCRIPTIONAL REGULATORY PROTEIN NARL-RELATED"/>
    <property type="match status" value="1"/>
</dbReference>
<dbReference type="Proteomes" id="UP000037982">
    <property type="component" value="Unassembled WGS sequence"/>
</dbReference>
<proteinExistence type="predicted"/>
<name>A0A0N0XTE6_9ACTN</name>
<dbReference type="GO" id="GO:0006355">
    <property type="term" value="P:regulation of DNA-templated transcription"/>
    <property type="evidence" value="ECO:0007669"/>
    <property type="project" value="InterPro"/>
</dbReference>
<dbReference type="GO" id="GO:0003677">
    <property type="term" value="F:DNA binding"/>
    <property type="evidence" value="ECO:0007669"/>
    <property type="project" value="UniProtKB-KW"/>
</dbReference>
<evidence type="ECO:0000256" key="5">
    <source>
        <dbReference type="PROSITE-ProRule" id="PRU00169"/>
    </source>
</evidence>
<organism evidence="8 9">
    <name type="scientific">Streptomyces chattanoogensis</name>
    <dbReference type="NCBI Taxonomy" id="66876"/>
    <lineage>
        <taxon>Bacteria</taxon>
        <taxon>Bacillati</taxon>
        <taxon>Actinomycetota</taxon>
        <taxon>Actinomycetes</taxon>
        <taxon>Kitasatosporales</taxon>
        <taxon>Streptomycetaceae</taxon>
        <taxon>Streptomyces</taxon>
    </lineage>
</organism>
<dbReference type="InterPro" id="IPR001789">
    <property type="entry name" value="Sig_transdc_resp-reg_receiver"/>
</dbReference>
<dbReference type="InterPro" id="IPR058245">
    <property type="entry name" value="NreC/VraR/RcsB-like_REC"/>
</dbReference>
<evidence type="ECO:0000256" key="2">
    <source>
        <dbReference type="ARBA" id="ARBA00023015"/>
    </source>
</evidence>
<evidence type="ECO:0000256" key="3">
    <source>
        <dbReference type="ARBA" id="ARBA00023125"/>
    </source>
</evidence>
<protein>
    <submittedName>
        <fullName evidence="8">LuxR family transcriptional regulator</fullName>
    </submittedName>
</protein>
<dbReference type="InterPro" id="IPR039420">
    <property type="entry name" value="WalR-like"/>
</dbReference>
<keyword evidence="1 5" id="KW-0597">Phosphoprotein</keyword>
<dbReference type="InterPro" id="IPR000792">
    <property type="entry name" value="Tscrpt_reg_LuxR_C"/>
</dbReference>
<keyword evidence="9" id="KW-1185">Reference proteome</keyword>
<evidence type="ECO:0000259" key="6">
    <source>
        <dbReference type="PROSITE" id="PS50043"/>
    </source>
</evidence>
<dbReference type="PATRIC" id="fig|66876.3.peg.7049"/>
<accession>A0A0N0XTE6</accession>
<dbReference type="InterPro" id="IPR011006">
    <property type="entry name" value="CheY-like_superfamily"/>
</dbReference>
<dbReference type="Pfam" id="PF00072">
    <property type="entry name" value="Response_reg"/>
    <property type="match status" value="1"/>
</dbReference>
<dbReference type="CDD" id="cd06170">
    <property type="entry name" value="LuxR_C_like"/>
    <property type="match status" value="1"/>
</dbReference>
<reference evidence="9" key="1">
    <citation type="submission" date="2015-07" db="EMBL/GenBank/DDBJ databases">
        <authorList>
            <person name="Ju K.-S."/>
            <person name="Doroghazi J.R."/>
            <person name="Metcalf W.W."/>
        </authorList>
    </citation>
    <scope>NUCLEOTIDE SEQUENCE [LARGE SCALE GENOMIC DNA]</scope>
    <source>
        <strain evidence="9">NRRL ISP-5002</strain>
    </source>
</reference>
<evidence type="ECO:0000256" key="1">
    <source>
        <dbReference type="ARBA" id="ARBA00022553"/>
    </source>
</evidence>
<evidence type="ECO:0000313" key="8">
    <source>
        <dbReference type="EMBL" id="KPC59955.1"/>
    </source>
</evidence>
<dbReference type="PRINTS" id="PR00038">
    <property type="entry name" value="HTHLUXR"/>
</dbReference>
<comment type="caution">
    <text evidence="8">The sequence shown here is derived from an EMBL/GenBank/DDBJ whole genome shotgun (WGS) entry which is preliminary data.</text>
</comment>
<evidence type="ECO:0000313" key="9">
    <source>
        <dbReference type="Proteomes" id="UP000037982"/>
    </source>
</evidence>
<dbReference type="Pfam" id="PF00196">
    <property type="entry name" value="GerE"/>
    <property type="match status" value="1"/>
</dbReference>
<dbReference type="Gene3D" id="3.40.50.2300">
    <property type="match status" value="1"/>
</dbReference>
<dbReference type="SMART" id="SM00421">
    <property type="entry name" value="HTH_LUXR"/>
    <property type="match status" value="1"/>
</dbReference>
<dbReference type="RefSeq" id="WP_053927030.1">
    <property type="nucleotide sequence ID" value="NZ_LGKG01000169.1"/>
</dbReference>
<dbReference type="InterPro" id="IPR016032">
    <property type="entry name" value="Sig_transdc_resp-reg_C-effctor"/>
</dbReference>
<keyword evidence="4" id="KW-0804">Transcription</keyword>
<gene>
    <name evidence="8" type="ORF">ADL29_31990</name>
</gene>
<evidence type="ECO:0000259" key="7">
    <source>
        <dbReference type="PROSITE" id="PS50110"/>
    </source>
</evidence>
<dbReference type="GO" id="GO:0000160">
    <property type="term" value="P:phosphorelay signal transduction system"/>
    <property type="evidence" value="ECO:0007669"/>
    <property type="project" value="InterPro"/>
</dbReference>
<dbReference type="CDD" id="cd17535">
    <property type="entry name" value="REC_NarL-like"/>
    <property type="match status" value="1"/>
</dbReference>